<dbReference type="GO" id="GO:0050830">
    <property type="term" value="P:defense response to Gram-positive bacterium"/>
    <property type="evidence" value="ECO:0007669"/>
    <property type="project" value="TreeGrafter"/>
</dbReference>
<proteinExistence type="predicted"/>
<evidence type="ECO:0000313" key="4">
    <source>
        <dbReference type="EMBL" id="KAF7695509.1"/>
    </source>
</evidence>
<evidence type="ECO:0000256" key="2">
    <source>
        <dbReference type="SAM" id="Phobius"/>
    </source>
</evidence>
<keyword evidence="5" id="KW-1185">Reference proteome</keyword>
<dbReference type="FunFam" id="2.10.50.10:FF:000007">
    <property type="entry name" value="TNF receptor superfamily member 14"/>
    <property type="match status" value="1"/>
</dbReference>
<dbReference type="PANTHER" id="PTHR46838">
    <property type="entry name" value="TUMOR NECROSIS FACTOR RECEPTOR SUPERFAMILY MEMBER 14"/>
    <property type="match status" value="1"/>
</dbReference>
<keyword evidence="1" id="KW-1015">Disulfide bond</keyword>
<feature type="disulfide bond" evidence="1">
    <location>
        <begin position="23"/>
        <end position="38"/>
    </location>
</feature>
<feature type="repeat" description="TNFR-Cys" evidence="1">
    <location>
        <begin position="22"/>
        <end position="64"/>
    </location>
</feature>
<feature type="repeat" description="TNFR-Cys" evidence="1">
    <location>
        <begin position="180"/>
        <end position="222"/>
    </location>
</feature>
<dbReference type="GO" id="GO:0002720">
    <property type="term" value="P:positive regulation of cytokine production involved in immune response"/>
    <property type="evidence" value="ECO:0007669"/>
    <property type="project" value="TreeGrafter"/>
</dbReference>
<feature type="disulfide bond" evidence="1">
    <location>
        <begin position="160"/>
        <end position="178"/>
    </location>
</feature>
<dbReference type="SUPFAM" id="SSF57586">
    <property type="entry name" value="TNF receptor-like"/>
    <property type="match status" value="4"/>
</dbReference>
<name>A0A8T0AUU3_SILME</name>
<dbReference type="PROSITE" id="PS00652">
    <property type="entry name" value="TNFR_NGFR_1"/>
    <property type="match status" value="3"/>
</dbReference>
<dbReference type="Pfam" id="PF00020">
    <property type="entry name" value="TNFR_c6"/>
    <property type="match status" value="3"/>
</dbReference>
<feature type="domain" description="TNFR-Cys" evidence="3">
    <location>
        <begin position="144"/>
        <end position="178"/>
    </location>
</feature>
<evidence type="ECO:0000259" key="3">
    <source>
        <dbReference type="PROSITE" id="PS50050"/>
    </source>
</evidence>
<dbReference type="PROSITE" id="PS50050">
    <property type="entry name" value="TNFR_NGFR_2"/>
    <property type="match status" value="3"/>
</dbReference>
<sequence length="343" mass="36913">MCAAGTHVSKHCDRELGTNCIPCIGSTYTNVPNGLSSCFTCTVCDEGHGLKVKKKCESVSDAVCEPLPRYYCIDVNNGSCRKAREHSTCLPGQYINQTGTASKDTVCSDCPAETYSDGSFTHCKLHTICGSLWQKTITQGTRSTCNNTEYEVGGECCSMCNSGHHVSKHCHGNSETVCNPCPNSTYTDVPNGLMACLICTVCDEGHGLMVKSNCISVSDAVCEPLPQHYCLENHGKGCRNAREHSTCLPGQYIKQTGTALEDTVCKDCSDETYSDGSLMQCKPHKNCESLGQMTVTQGTRSSDAMCGQESSHLGLIVGILLSALLVIVIAIVILLKKKKKFTI</sequence>
<feature type="domain" description="TNFR-Cys" evidence="3">
    <location>
        <begin position="22"/>
        <end position="64"/>
    </location>
</feature>
<keyword evidence="2" id="KW-0812">Transmembrane</keyword>
<feature type="transmembrane region" description="Helical" evidence="2">
    <location>
        <begin position="313"/>
        <end position="335"/>
    </location>
</feature>
<feature type="repeat" description="TNFR-Cys" evidence="1">
    <location>
        <begin position="144"/>
        <end position="178"/>
    </location>
</feature>
<dbReference type="AlphaFoldDB" id="A0A8T0AUU3"/>
<organism evidence="4 5">
    <name type="scientific">Silurus meridionalis</name>
    <name type="common">Southern catfish</name>
    <name type="synonym">Silurus soldatovi meridionalis</name>
    <dbReference type="NCBI Taxonomy" id="175797"/>
    <lineage>
        <taxon>Eukaryota</taxon>
        <taxon>Metazoa</taxon>
        <taxon>Chordata</taxon>
        <taxon>Craniata</taxon>
        <taxon>Vertebrata</taxon>
        <taxon>Euteleostomi</taxon>
        <taxon>Actinopterygii</taxon>
        <taxon>Neopterygii</taxon>
        <taxon>Teleostei</taxon>
        <taxon>Ostariophysi</taxon>
        <taxon>Siluriformes</taxon>
        <taxon>Siluridae</taxon>
        <taxon>Silurus</taxon>
    </lineage>
</organism>
<evidence type="ECO:0000256" key="1">
    <source>
        <dbReference type="PROSITE-ProRule" id="PRU00206"/>
    </source>
</evidence>
<dbReference type="GO" id="GO:0050829">
    <property type="term" value="P:defense response to Gram-negative bacterium"/>
    <property type="evidence" value="ECO:0007669"/>
    <property type="project" value="TreeGrafter"/>
</dbReference>
<keyword evidence="2" id="KW-1133">Transmembrane helix</keyword>
<evidence type="ECO:0000313" key="5">
    <source>
        <dbReference type="Proteomes" id="UP000606274"/>
    </source>
</evidence>
<feature type="domain" description="TNFR-Cys" evidence="3">
    <location>
        <begin position="180"/>
        <end position="222"/>
    </location>
</feature>
<keyword evidence="2" id="KW-0472">Membrane</keyword>
<dbReference type="GO" id="GO:0009897">
    <property type="term" value="C:external side of plasma membrane"/>
    <property type="evidence" value="ECO:0007669"/>
    <property type="project" value="TreeGrafter"/>
</dbReference>
<feature type="disulfide bond" evidence="1">
    <location>
        <begin position="157"/>
        <end position="170"/>
    </location>
</feature>
<reference evidence="4" key="1">
    <citation type="submission" date="2020-08" db="EMBL/GenBank/DDBJ databases">
        <title>Chromosome-level assembly of Southern catfish (Silurus meridionalis) provides insights into visual adaptation to the nocturnal and benthic lifestyles.</title>
        <authorList>
            <person name="Zhang Y."/>
            <person name="Wang D."/>
            <person name="Peng Z."/>
        </authorList>
    </citation>
    <scope>NUCLEOTIDE SEQUENCE</scope>
    <source>
        <strain evidence="4">SWU-2019-XX</strain>
        <tissue evidence="4">Muscle</tissue>
    </source>
</reference>
<dbReference type="FunFam" id="2.10.50.10:FF:000065">
    <property type="entry name" value="TNF receptor superfamily member 14"/>
    <property type="match status" value="1"/>
</dbReference>
<feature type="disulfide bond" evidence="1">
    <location>
        <begin position="181"/>
        <end position="196"/>
    </location>
</feature>
<dbReference type="GO" id="GO:0046642">
    <property type="term" value="P:negative regulation of alpha-beta T cell proliferation"/>
    <property type="evidence" value="ECO:0007669"/>
    <property type="project" value="TreeGrafter"/>
</dbReference>
<dbReference type="PANTHER" id="PTHR46838:SF1">
    <property type="entry name" value="TUMOR NECROSIS FACTOR RECEPTOR SUPERFAMILY MEMBER 14"/>
    <property type="match status" value="1"/>
</dbReference>
<gene>
    <name evidence="4" type="ORF">HF521_007232</name>
</gene>
<comment type="caution">
    <text evidence="4">The sequence shown here is derived from an EMBL/GenBank/DDBJ whole genome shotgun (WGS) entry which is preliminary data.</text>
</comment>
<dbReference type="InterPro" id="IPR001368">
    <property type="entry name" value="TNFR/NGFR_Cys_rich_reg"/>
</dbReference>
<comment type="caution">
    <text evidence="1">Lacks conserved residue(s) required for the propagation of feature annotation.</text>
</comment>
<dbReference type="Proteomes" id="UP000606274">
    <property type="component" value="Unassembled WGS sequence"/>
</dbReference>
<dbReference type="Gene3D" id="2.10.50.10">
    <property type="entry name" value="Tumor Necrosis Factor Receptor, subunit A, domain 2"/>
    <property type="match status" value="7"/>
</dbReference>
<accession>A0A8T0AUU3</accession>
<dbReference type="EMBL" id="JABFDY010000017">
    <property type="protein sequence ID" value="KAF7695509.1"/>
    <property type="molecule type" value="Genomic_DNA"/>
</dbReference>
<dbReference type="SMART" id="SM00208">
    <property type="entry name" value="TNFR"/>
    <property type="match status" value="6"/>
</dbReference>
<protein>
    <recommendedName>
        <fullName evidence="3">TNFR-Cys domain-containing protein</fullName>
    </recommendedName>
</protein>
<dbReference type="GO" id="GO:2000406">
    <property type="term" value="P:positive regulation of T cell migration"/>
    <property type="evidence" value="ECO:0007669"/>
    <property type="project" value="TreeGrafter"/>
</dbReference>